<dbReference type="AlphaFoldDB" id="A0A645G7N8"/>
<accession>A0A645G7N8</accession>
<organism evidence="2">
    <name type="scientific">bioreactor metagenome</name>
    <dbReference type="NCBI Taxonomy" id="1076179"/>
    <lineage>
        <taxon>unclassified sequences</taxon>
        <taxon>metagenomes</taxon>
        <taxon>ecological metagenomes</taxon>
    </lineage>
</organism>
<dbReference type="Gene3D" id="1.25.40.10">
    <property type="entry name" value="Tetratricopeptide repeat domain"/>
    <property type="match status" value="1"/>
</dbReference>
<comment type="caution">
    <text evidence="2">The sequence shown here is derived from an EMBL/GenBank/DDBJ whole genome shotgun (WGS) entry which is preliminary data.</text>
</comment>
<evidence type="ECO:0000256" key="1">
    <source>
        <dbReference type="SAM" id="MobiDB-lite"/>
    </source>
</evidence>
<sequence>MEDYEAATQYYEKLVTLEPDNVDARYKLGLLYIRAKDYGAAEKEVEALRGIGTENATQRADALTENLSSGKVKGFFRDLLKKVAPGLPEIPGITEDGPIEPETGETSEDPLSEDKQEGTDIFQSVPDSGDAVTE</sequence>
<evidence type="ECO:0008006" key="3">
    <source>
        <dbReference type="Google" id="ProtNLM"/>
    </source>
</evidence>
<dbReference type="EMBL" id="VSSQ01069862">
    <property type="protein sequence ID" value="MPN21799.1"/>
    <property type="molecule type" value="Genomic_DNA"/>
</dbReference>
<name>A0A645G7N8_9ZZZZ</name>
<gene>
    <name evidence="2" type="ORF">SDC9_169180</name>
</gene>
<reference evidence="2" key="1">
    <citation type="submission" date="2019-08" db="EMBL/GenBank/DDBJ databases">
        <authorList>
            <person name="Kucharzyk K."/>
            <person name="Murdoch R.W."/>
            <person name="Higgins S."/>
            <person name="Loffler F."/>
        </authorList>
    </citation>
    <scope>NUCLEOTIDE SEQUENCE</scope>
</reference>
<protein>
    <recommendedName>
        <fullName evidence="3">Tetratricopeptide repeat protein</fullName>
    </recommendedName>
</protein>
<feature type="compositionally biased region" description="Acidic residues" evidence="1">
    <location>
        <begin position="97"/>
        <end position="111"/>
    </location>
</feature>
<evidence type="ECO:0000313" key="2">
    <source>
        <dbReference type="EMBL" id="MPN21799.1"/>
    </source>
</evidence>
<dbReference type="Pfam" id="PF14559">
    <property type="entry name" value="TPR_19"/>
    <property type="match status" value="1"/>
</dbReference>
<feature type="region of interest" description="Disordered" evidence="1">
    <location>
        <begin position="86"/>
        <end position="134"/>
    </location>
</feature>
<proteinExistence type="predicted"/>
<dbReference type="SUPFAM" id="SSF48452">
    <property type="entry name" value="TPR-like"/>
    <property type="match status" value="1"/>
</dbReference>
<dbReference type="InterPro" id="IPR011990">
    <property type="entry name" value="TPR-like_helical_dom_sf"/>
</dbReference>